<dbReference type="Pfam" id="PF00535">
    <property type="entry name" value="Glycos_transf_2"/>
    <property type="match status" value="1"/>
</dbReference>
<evidence type="ECO:0000256" key="1">
    <source>
        <dbReference type="ARBA" id="ARBA00001946"/>
    </source>
</evidence>
<protein>
    <submittedName>
        <fullName evidence="7">Glycosyltransferase family 2 protein</fullName>
    </submittedName>
</protein>
<dbReference type="PANTHER" id="PTHR48090:SF10">
    <property type="entry name" value="GLUCOSYL-3-PHOSPHOGLYCERATE SYNTHASE"/>
    <property type="match status" value="1"/>
</dbReference>
<evidence type="ECO:0000313" key="8">
    <source>
        <dbReference type="Proteomes" id="UP000282002"/>
    </source>
</evidence>
<proteinExistence type="inferred from homology"/>
<evidence type="ECO:0000256" key="5">
    <source>
        <dbReference type="ARBA" id="ARBA00022842"/>
    </source>
</evidence>
<dbReference type="Gene3D" id="3.90.550.10">
    <property type="entry name" value="Spore Coat Polysaccharide Biosynthesis Protein SpsA, Chain A"/>
    <property type="match status" value="1"/>
</dbReference>
<dbReference type="Proteomes" id="UP000282002">
    <property type="component" value="Chromosome"/>
</dbReference>
<evidence type="ECO:0000259" key="6">
    <source>
        <dbReference type="Pfam" id="PF00535"/>
    </source>
</evidence>
<reference evidence="7 8" key="1">
    <citation type="submission" date="2018-12" db="EMBL/GenBank/DDBJ databases">
        <title>Complete genome sequencing of Tabrizicola sp. K13M18.</title>
        <authorList>
            <person name="Bae J.-W."/>
        </authorList>
    </citation>
    <scope>NUCLEOTIDE SEQUENCE [LARGE SCALE GENOMIC DNA]</scope>
    <source>
        <strain evidence="7 8">K13M18</strain>
    </source>
</reference>
<evidence type="ECO:0000313" key="7">
    <source>
        <dbReference type="EMBL" id="AZL61209.1"/>
    </source>
</evidence>
<keyword evidence="5" id="KW-0460">Magnesium</keyword>
<keyword evidence="3" id="KW-0328">Glycosyltransferase</keyword>
<keyword evidence="8" id="KW-1185">Reference proteome</keyword>
<name>A0A3S8UCA0_9RHOB</name>
<dbReference type="CDD" id="cd04179">
    <property type="entry name" value="DPM_DPG-synthase_like"/>
    <property type="match status" value="1"/>
</dbReference>
<feature type="domain" description="Glycosyltransferase 2-like" evidence="6">
    <location>
        <begin position="6"/>
        <end position="128"/>
    </location>
</feature>
<sequence>MTASVSCIIPAWNEASRIGAVLHATIGHSGLSEVIVVDDASSDTSADVAEAAGARVFRQRRNGGKSAAIARGLAEATGSHILFLDADLVGLTAAHVSSLLAPVLSGRADVTISLRENAPWPWRIFGLDYISGERVMARALLHQHLDRIAALRRFGLEVFLNDLWIEQGLRLEVVPLSIRSPLKTEKHGMLKGISGDLGMIGDIFRTVGPHRTLAQIAAMRAMARSALKNQGSLRVPERV</sequence>
<comment type="cofactor">
    <cofactor evidence="1">
        <name>Mg(2+)</name>
        <dbReference type="ChEBI" id="CHEBI:18420"/>
    </cofactor>
</comment>
<dbReference type="InterPro" id="IPR050256">
    <property type="entry name" value="Glycosyltransferase_2"/>
</dbReference>
<dbReference type="RefSeq" id="WP_125327572.1">
    <property type="nucleotide sequence ID" value="NZ_CP034328.1"/>
</dbReference>
<keyword evidence="4 7" id="KW-0808">Transferase</keyword>
<dbReference type="SUPFAM" id="SSF53448">
    <property type="entry name" value="Nucleotide-diphospho-sugar transferases"/>
    <property type="match status" value="1"/>
</dbReference>
<organism evidence="7 8">
    <name type="scientific">Tabrizicola piscis</name>
    <dbReference type="NCBI Taxonomy" id="2494374"/>
    <lineage>
        <taxon>Bacteria</taxon>
        <taxon>Pseudomonadati</taxon>
        <taxon>Pseudomonadota</taxon>
        <taxon>Alphaproteobacteria</taxon>
        <taxon>Rhodobacterales</taxon>
        <taxon>Paracoccaceae</taxon>
        <taxon>Tabrizicola</taxon>
    </lineage>
</organism>
<gene>
    <name evidence="7" type="ORF">EI545_15035</name>
</gene>
<accession>A0A3S8UCA0</accession>
<dbReference type="PANTHER" id="PTHR48090">
    <property type="entry name" value="UNDECAPRENYL-PHOSPHATE 4-DEOXY-4-FORMAMIDO-L-ARABINOSE TRANSFERASE-RELATED"/>
    <property type="match status" value="1"/>
</dbReference>
<evidence type="ECO:0000256" key="4">
    <source>
        <dbReference type="ARBA" id="ARBA00022679"/>
    </source>
</evidence>
<dbReference type="EMBL" id="CP034328">
    <property type="protein sequence ID" value="AZL61209.1"/>
    <property type="molecule type" value="Genomic_DNA"/>
</dbReference>
<dbReference type="AlphaFoldDB" id="A0A3S8UCA0"/>
<dbReference type="KEGG" id="taw:EI545_15035"/>
<dbReference type="OrthoDB" id="9815923at2"/>
<evidence type="ECO:0000256" key="3">
    <source>
        <dbReference type="ARBA" id="ARBA00022676"/>
    </source>
</evidence>
<dbReference type="GO" id="GO:0016757">
    <property type="term" value="F:glycosyltransferase activity"/>
    <property type="evidence" value="ECO:0007669"/>
    <property type="project" value="UniProtKB-KW"/>
</dbReference>
<evidence type="ECO:0000256" key="2">
    <source>
        <dbReference type="ARBA" id="ARBA00006739"/>
    </source>
</evidence>
<dbReference type="InterPro" id="IPR001173">
    <property type="entry name" value="Glyco_trans_2-like"/>
</dbReference>
<dbReference type="InterPro" id="IPR029044">
    <property type="entry name" value="Nucleotide-diphossugar_trans"/>
</dbReference>
<comment type="similarity">
    <text evidence="2">Belongs to the glycosyltransferase 2 family.</text>
</comment>